<accession>A0ABS9ENT6</accession>
<protein>
    <submittedName>
        <fullName evidence="10">Prepilin peptidase</fullName>
    </submittedName>
</protein>
<proteinExistence type="inferred from homology"/>
<dbReference type="InterPro" id="IPR000045">
    <property type="entry name" value="Prepilin_IV_endopep_pep"/>
</dbReference>
<feature type="transmembrane region" description="Helical" evidence="7">
    <location>
        <begin position="191"/>
        <end position="216"/>
    </location>
</feature>
<feature type="transmembrane region" description="Helical" evidence="7">
    <location>
        <begin position="6"/>
        <end position="27"/>
    </location>
</feature>
<dbReference type="Gene3D" id="1.20.120.1220">
    <property type="match status" value="1"/>
</dbReference>
<keyword evidence="11" id="KW-1185">Reference proteome</keyword>
<evidence type="ECO:0000313" key="10">
    <source>
        <dbReference type="EMBL" id="MCF4142855.1"/>
    </source>
</evidence>
<dbReference type="EMBL" id="JAKGUD010000008">
    <property type="protein sequence ID" value="MCF4142855.1"/>
    <property type="molecule type" value="Genomic_DNA"/>
</dbReference>
<evidence type="ECO:0000256" key="3">
    <source>
        <dbReference type="ARBA" id="ARBA00022475"/>
    </source>
</evidence>
<feature type="transmembrane region" description="Helical" evidence="7">
    <location>
        <begin position="151"/>
        <end position="171"/>
    </location>
</feature>
<sequence length="259" mass="27140">MSLPNYTLAAIGAVIGAVAGSFFNVVAERTVSDRPWWGSERSSCPSCGRTLQALDLIPLISWIASRGKCRYCKNAISVRYPIVELLYSLWSAVALYIWGPSPAGVGAMTGGWLMILNAMTDLQSGYIYDHLVGSIAVAGALLRIFGGTEALLDGAIGAAAAAGIIAIIVILSRGGMGWGDATLMGGAGALLGWKMALIATYLGFMIGGLFAVLLVLLKKAARKDSVPLAPFLTAGFMAALVWGPDILGYLGQSPGWPWR</sequence>
<gene>
    <name evidence="10" type="ORF">L2W38_08490</name>
</gene>
<evidence type="ECO:0000256" key="4">
    <source>
        <dbReference type="ARBA" id="ARBA00022692"/>
    </source>
</evidence>
<evidence type="ECO:0000256" key="2">
    <source>
        <dbReference type="ARBA" id="ARBA00005801"/>
    </source>
</evidence>
<dbReference type="PANTHER" id="PTHR30487:SF0">
    <property type="entry name" value="PREPILIN LEADER PEPTIDASE_N-METHYLTRANSFERASE-RELATED"/>
    <property type="match status" value="1"/>
</dbReference>
<organism evidence="10 11">
    <name type="scientific">Dethiosulfovibrio marinus</name>
    <dbReference type="NCBI Taxonomy" id="133532"/>
    <lineage>
        <taxon>Bacteria</taxon>
        <taxon>Thermotogati</taxon>
        <taxon>Synergistota</taxon>
        <taxon>Synergistia</taxon>
        <taxon>Synergistales</taxon>
        <taxon>Dethiosulfovibrionaceae</taxon>
        <taxon>Dethiosulfovibrio</taxon>
    </lineage>
</organism>
<name>A0ABS9ENT6_9BACT</name>
<feature type="domain" description="Prepilin type IV endopeptidase peptidase" evidence="8">
    <location>
        <begin position="111"/>
        <end position="212"/>
    </location>
</feature>
<feature type="domain" description="Prepilin peptidase A24 N-terminal" evidence="9">
    <location>
        <begin position="14"/>
        <end position="96"/>
    </location>
</feature>
<comment type="similarity">
    <text evidence="2">Belongs to the peptidase A24 family.</text>
</comment>
<evidence type="ECO:0000256" key="1">
    <source>
        <dbReference type="ARBA" id="ARBA00004651"/>
    </source>
</evidence>
<feature type="transmembrane region" description="Helical" evidence="7">
    <location>
        <begin position="126"/>
        <end position="144"/>
    </location>
</feature>
<evidence type="ECO:0000256" key="7">
    <source>
        <dbReference type="SAM" id="Phobius"/>
    </source>
</evidence>
<dbReference type="Pfam" id="PF01478">
    <property type="entry name" value="Peptidase_A24"/>
    <property type="match status" value="1"/>
</dbReference>
<keyword evidence="3" id="KW-1003">Cell membrane</keyword>
<dbReference type="InterPro" id="IPR010627">
    <property type="entry name" value="Prepilin_pept_A24_N"/>
</dbReference>
<evidence type="ECO:0000313" key="11">
    <source>
        <dbReference type="Proteomes" id="UP001200430"/>
    </source>
</evidence>
<evidence type="ECO:0000256" key="5">
    <source>
        <dbReference type="ARBA" id="ARBA00022989"/>
    </source>
</evidence>
<evidence type="ECO:0000259" key="8">
    <source>
        <dbReference type="Pfam" id="PF01478"/>
    </source>
</evidence>
<feature type="transmembrane region" description="Helical" evidence="7">
    <location>
        <begin position="78"/>
        <end position="98"/>
    </location>
</feature>
<dbReference type="InterPro" id="IPR050882">
    <property type="entry name" value="Prepilin_peptidase/N-MTase"/>
</dbReference>
<reference evidence="10 11" key="1">
    <citation type="submission" date="2022-01" db="EMBL/GenBank/DDBJ databases">
        <title>Dethiosulfovibrio faecalis sp. nov., a novel proteolytic, non-sulfur-reducing bacterium isolated from a marine aquaculture solid waste bioreactor.</title>
        <authorList>
            <person name="Grabowski S."/>
            <person name="Apolinario E."/>
            <person name="Schneider N."/>
            <person name="Marshall C.W."/>
            <person name="Sowers K.R."/>
        </authorList>
    </citation>
    <scope>NUCLEOTIDE SEQUENCE [LARGE SCALE GENOMIC DNA]</scope>
    <source>
        <strain evidence="10 11">DSM 12537</strain>
    </source>
</reference>
<evidence type="ECO:0000256" key="6">
    <source>
        <dbReference type="ARBA" id="ARBA00023136"/>
    </source>
</evidence>
<feature type="transmembrane region" description="Helical" evidence="7">
    <location>
        <begin position="228"/>
        <end position="250"/>
    </location>
</feature>
<dbReference type="Pfam" id="PF06750">
    <property type="entry name" value="A24_N_bact"/>
    <property type="match status" value="1"/>
</dbReference>
<keyword evidence="4 7" id="KW-0812">Transmembrane</keyword>
<keyword evidence="5 7" id="KW-1133">Transmembrane helix</keyword>
<dbReference type="RefSeq" id="WP_236099572.1">
    <property type="nucleotide sequence ID" value="NZ_JAKGUD010000008.1"/>
</dbReference>
<evidence type="ECO:0000259" key="9">
    <source>
        <dbReference type="Pfam" id="PF06750"/>
    </source>
</evidence>
<comment type="caution">
    <text evidence="10">The sequence shown here is derived from an EMBL/GenBank/DDBJ whole genome shotgun (WGS) entry which is preliminary data.</text>
</comment>
<keyword evidence="6 7" id="KW-0472">Membrane</keyword>
<dbReference type="Proteomes" id="UP001200430">
    <property type="component" value="Unassembled WGS sequence"/>
</dbReference>
<dbReference type="PANTHER" id="PTHR30487">
    <property type="entry name" value="TYPE 4 PREPILIN-LIKE PROTEINS LEADER PEPTIDE-PROCESSING ENZYME"/>
    <property type="match status" value="1"/>
</dbReference>
<comment type="subcellular location">
    <subcellularLocation>
        <location evidence="1">Cell membrane</location>
        <topology evidence="1">Multi-pass membrane protein</topology>
    </subcellularLocation>
</comment>